<comment type="similarity">
    <text evidence="1">Belongs to the ATG16 family.</text>
</comment>
<organism evidence="5 6">
    <name type="scientific">Tremella mesenterica</name>
    <name type="common">Jelly fungus</name>
    <dbReference type="NCBI Taxonomy" id="5217"/>
    <lineage>
        <taxon>Eukaryota</taxon>
        <taxon>Fungi</taxon>
        <taxon>Dikarya</taxon>
        <taxon>Basidiomycota</taxon>
        <taxon>Agaricomycotina</taxon>
        <taxon>Tremellomycetes</taxon>
        <taxon>Tremellales</taxon>
        <taxon>Tremellaceae</taxon>
        <taxon>Tremella</taxon>
    </lineage>
</organism>
<dbReference type="Gene3D" id="1.20.5.170">
    <property type="match status" value="1"/>
</dbReference>
<evidence type="ECO:0000259" key="4">
    <source>
        <dbReference type="Pfam" id="PF08614"/>
    </source>
</evidence>
<dbReference type="InParanoid" id="A0A4Q1BS05"/>
<evidence type="ECO:0000256" key="1">
    <source>
        <dbReference type="ARBA" id="ARBA00005331"/>
    </source>
</evidence>
<sequence>MSAVQRPTGPPEWQNSIRSQLMTRQVESEAYKDVVEQYRRLARTARELKVRNKALLRGGAVATGAEGYAASQNKQLSMADALRDRDEEVRGLREEVRDLREAKEAGNRREKEWDERWKLRTKDLEILNDEIISLNIEISGMTQRNVALQADNASLLQRWLDKMNSTAEEMNAAFEEEQSFKPNEKGTSVVVDSEEKQGFQEGGKK</sequence>
<dbReference type="Proteomes" id="UP000289152">
    <property type="component" value="Unassembled WGS sequence"/>
</dbReference>
<feature type="region of interest" description="Disordered" evidence="3">
    <location>
        <begin position="169"/>
        <end position="205"/>
    </location>
</feature>
<dbReference type="EMBL" id="SDIL01000015">
    <property type="protein sequence ID" value="RXK40759.1"/>
    <property type="molecule type" value="Genomic_DNA"/>
</dbReference>
<dbReference type="AlphaFoldDB" id="A0A4Q1BS05"/>
<feature type="domain" description="Autophagy-related protein 16" evidence="4">
    <location>
        <begin position="75"/>
        <end position="171"/>
    </location>
</feature>
<gene>
    <name evidence="5" type="ORF">M231_02011</name>
</gene>
<feature type="region of interest" description="Disordered" evidence="3">
    <location>
        <begin position="1"/>
        <end position="20"/>
    </location>
</feature>
<comment type="caution">
    <text evidence="5">The sequence shown here is derived from an EMBL/GenBank/DDBJ whole genome shotgun (WGS) entry which is preliminary data.</text>
</comment>
<accession>A0A4Q1BS05</accession>
<feature type="compositionally biased region" description="Basic and acidic residues" evidence="3">
    <location>
        <begin position="193"/>
        <end position="205"/>
    </location>
</feature>
<dbReference type="InterPro" id="IPR013923">
    <property type="entry name" value="Autophagy-rel_prot_16_dom"/>
</dbReference>
<reference evidence="5 6" key="1">
    <citation type="submission" date="2016-06" db="EMBL/GenBank/DDBJ databases">
        <title>Evolution of pathogenesis and genome organization in the Tremellales.</title>
        <authorList>
            <person name="Cuomo C."/>
            <person name="Litvintseva A."/>
            <person name="Heitman J."/>
            <person name="Chen Y."/>
            <person name="Sun S."/>
            <person name="Springer D."/>
            <person name="Dromer F."/>
            <person name="Young S."/>
            <person name="Zeng Q."/>
            <person name="Chapman S."/>
            <person name="Gujja S."/>
            <person name="Saif S."/>
            <person name="Birren B."/>
        </authorList>
    </citation>
    <scope>NUCLEOTIDE SEQUENCE [LARGE SCALE GENOMIC DNA]</scope>
    <source>
        <strain evidence="5 6">ATCC 28783</strain>
    </source>
</reference>
<feature type="coiled-coil region" evidence="2">
    <location>
        <begin position="82"/>
        <end position="144"/>
    </location>
</feature>
<dbReference type="OrthoDB" id="8949486at2759"/>
<evidence type="ECO:0000313" key="5">
    <source>
        <dbReference type="EMBL" id="RXK40759.1"/>
    </source>
</evidence>
<dbReference type="VEuPathDB" id="FungiDB:TREMEDRAFT_26249"/>
<dbReference type="Pfam" id="PF08614">
    <property type="entry name" value="ATG16"/>
    <property type="match status" value="1"/>
</dbReference>
<dbReference type="STRING" id="5217.A0A4Q1BS05"/>
<keyword evidence="2" id="KW-0175">Coiled coil</keyword>
<keyword evidence="6" id="KW-1185">Reference proteome</keyword>
<proteinExistence type="inferred from homology"/>
<evidence type="ECO:0000256" key="3">
    <source>
        <dbReference type="SAM" id="MobiDB-lite"/>
    </source>
</evidence>
<evidence type="ECO:0000313" key="6">
    <source>
        <dbReference type="Proteomes" id="UP000289152"/>
    </source>
</evidence>
<protein>
    <recommendedName>
        <fullName evidence="4">Autophagy-related protein 16 domain-containing protein</fullName>
    </recommendedName>
</protein>
<name>A0A4Q1BS05_TREME</name>
<evidence type="ECO:0000256" key="2">
    <source>
        <dbReference type="SAM" id="Coils"/>
    </source>
</evidence>